<keyword evidence="5 8" id="KW-1133">Transmembrane helix</keyword>
<feature type="transmembrane region" description="Helical" evidence="9">
    <location>
        <begin position="156"/>
        <end position="178"/>
    </location>
</feature>
<comment type="caution">
    <text evidence="10">The sequence shown here is derived from an EMBL/GenBank/DDBJ whole genome shotgun (WGS) entry which is preliminary data.</text>
</comment>
<comment type="function">
    <text evidence="8">May be involved in modulation of pathogen defense and leaf cell death.</text>
</comment>
<evidence type="ECO:0000256" key="5">
    <source>
        <dbReference type="ARBA" id="ARBA00022989"/>
    </source>
</evidence>
<keyword evidence="8" id="KW-0112">Calmodulin-binding</keyword>
<evidence type="ECO:0000256" key="7">
    <source>
        <dbReference type="ARBA" id="ARBA00023265"/>
    </source>
</evidence>
<evidence type="ECO:0000256" key="2">
    <source>
        <dbReference type="ARBA" id="ARBA00006574"/>
    </source>
</evidence>
<dbReference type="EMBL" id="JARAOO010000013">
    <property type="protein sequence ID" value="KAJ7946497.1"/>
    <property type="molecule type" value="Genomic_DNA"/>
</dbReference>
<evidence type="ECO:0000256" key="6">
    <source>
        <dbReference type="ARBA" id="ARBA00023136"/>
    </source>
</evidence>
<evidence type="ECO:0000313" key="11">
    <source>
        <dbReference type="Proteomes" id="UP001163823"/>
    </source>
</evidence>
<name>A0AAD7P8X6_QUISA</name>
<comment type="subcellular location">
    <subcellularLocation>
        <location evidence="1 8">Membrane</location>
        <topology evidence="1 8">Multi-pass membrane protein</topology>
    </subcellularLocation>
</comment>
<keyword evidence="4 8" id="KW-0611">Plant defense</keyword>
<evidence type="ECO:0000256" key="9">
    <source>
        <dbReference type="SAM" id="Phobius"/>
    </source>
</evidence>
<feature type="transmembrane region" description="Helical" evidence="9">
    <location>
        <begin position="67"/>
        <end position="84"/>
    </location>
</feature>
<gene>
    <name evidence="8" type="primary">MLO</name>
    <name evidence="10" type="ORF">O6P43_031418</name>
</gene>
<dbReference type="GO" id="GO:0016020">
    <property type="term" value="C:membrane"/>
    <property type="evidence" value="ECO:0007669"/>
    <property type="project" value="UniProtKB-SubCell"/>
</dbReference>
<dbReference type="GO" id="GO:0005516">
    <property type="term" value="F:calmodulin binding"/>
    <property type="evidence" value="ECO:0007669"/>
    <property type="project" value="UniProtKB-KW"/>
</dbReference>
<evidence type="ECO:0000256" key="4">
    <source>
        <dbReference type="ARBA" id="ARBA00022821"/>
    </source>
</evidence>
<dbReference type="Proteomes" id="UP001163823">
    <property type="component" value="Chromosome 13"/>
</dbReference>
<evidence type="ECO:0000256" key="1">
    <source>
        <dbReference type="ARBA" id="ARBA00004141"/>
    </source>
</evidence>
<dbReference type="PANTHER" id="PTHR31942:SF54">
    <property type="entry name" value="MLO-LIKE PROTEIN 13"/>
    <property type="match status" value="1"/>
</dbReference>
<dbReference type="PANTHER" id="PTHR31942">
    <property type="entry name" value="MLO-LIKE PROTEIN 1"/>
    <property type="match status" value="1"/>
</dbReference>
<dbReference type="InterPro" id="IPR004326">
    <property type="entry name" value="Mlo"/>
</dbReference>
<feature type="transmembrane region" description="Helical" evidence="9">
    <location>
        <begin position="270"/>
        <end position="289"/>
    </location>
</feature>
<sequence>MFETKDMDEDLNSSLEYTPIWVLASVLSTIIVMSLLVERALNRLGKFLAQKNQDALYEVLHKLKEELMFLGFVSLLLTVTQNFITEICIPTQLASHMLPCKRHNVSSNEVETNNNGEYQALINRRQLLSEESSSDHCEQKGMVQFLSLEALHHLHIFMFVLAIAHVIFCASTVVFGWARIRQWNKWEDSAFREMSSQHHQDFVRLATGYWGEGAAVSWMISFFKQFYGSVTKSDYIALRQRFIEEHCPGNPRFDFYKYIKSTLEVDFKKVVGISWYMWLFVVVFLLINLEGWHTYFWLGFQPLILLLLVGAKLEHIVTHLAHESYEGRFLEDYPRGRPSDTYFWFHRPLLVLELIHFISFQNSFEIAFFFWIWSTYGFDSCIMENLAYIIPRLVIGVIVQVLCSYSTLPVYTIATQMGSRFAPGMFEKMIQSSIMSWSAQRSRIAGHPSEKRRTLTHNMAKEVSNDIAEQVIMTEGTTSIIELVQPSSSSS</sequence>
<protein>
    <recommendedName>
        <fullName evidence="8">MLO-like protein</fullName>
    </recommendedName>
</protein>
<comment type="domain">
    <text evidence="8">The C-terminus contains a calmodulin-binding domain, which binds calmodulin in a calcium-dependent fashion.</text>
</comment>
<keyword evidence="6 8" id="KW-0472">Membrane</keyword>
<feature type="transmembrane region" description="Helical" evidence="9">
    <location>
        <begin position="393"/>
        <end position="414"/>
    </location>
</feature>
<proteinExistence type="inferred from homology"/>
<evidence type="ECO:0000256" key="8">
    <source>
        <dbReference type="RuleBase" id="RU280816"/>
    </source>
</evidence>
<accession>A0AAD7P8X6</accession>
<dbReference type="GO" id="GO:0006952">
    <property type="term" value="P:defense response"/>
    <property type="evidence" value="ECO:0007669"/>
    <property type="project" value="UniProtKB-KW"/>
</dbReference>
<reference evidence="10" key="1">
    <citation type="journal article" date="2023" name="Science">
        <title>Elucidation of the pathway for biosynthesis of saponin adjuvants from the soapbark tree.</title>
        <authorList>
            <person name="Reed J."/>
            <person name="Orme A."/>
            <person name="El-Demerdash A."/>
            <person name="Owen C."/>
            <person name="Martin L.B.B."/>
            <person name="Misra R.C."/>
            <person name="Kikuchi S."/>
            <person name="Rejzek M."/>
            <person name="Martin A.C."/>
            <person name="Harkess A."/>
            <person name="Leebens-Mack J."/>
            <person name="Louveau T."/>
            <person name="Stephenson M.J."/>
            <person name="Osbourn A."/>
        </authorList>
    </citation>
    <scope>NUCLEOTIDE SEQUENCE</scope>
    <source>
        <strain evidence="10">S10</strain>
    </source>
</reference>
<dbReference type="AlphaFoldDB" id="A0AAD7P8X6"/>
<keyword evidence="7 8" id="KW-0568">Pathogenesis-related protein</keyword>
<evidence type="ECO:0000313" key="10">
    <source>
        <dbReference type="EMBL" id="KAJ7946497.1"/>
    </source>
</evidence>
<feature type="transmembrane region" description="Helical" evidence="9">
    <location>
        <begin position="20"/>
        <end position="37"/>
    </location>
</feature>
<organism evidence="10 11">
    <name type="scientific">Quillaja saponaria</name>
    <name type="common">Soap bark tree</name>
    <dbReference type="NCBI Taxonomy" id="32244"/>
    <lineage>
        <taxon>Eukaryota</taxon>
        <taxon>Viridiplantae</taxon>
        <taxon>Streptophyta</taxon>
        <taxon>Embryophyta</taxon>
        <taxon>Tracheophyta</taxon>
        <taxon>Spermatophyta</taxon>
        <taxon>Magnoliopsida</taxon>
        <taxon>eudicotyledons</taxon>
        <taxon>Gunneridae</taxon>
        <taxon>Pentapetalae</taxon>
        <taxon>rosids</taxon>
        <taxon>fabids</taxon>
        <taxon>Fabales</taxon>
        <taxon>Quillajaceae</taxon>
        <taxon>Quillaja</taxon>
    </lineage>
</organism>
<dbReference type="KEGG" id="qsa:O6P43_031418"/>
<comment type="similarity">
    <text evidence="2 8">Belongs to the MLO family.</text>
</comment>
<feature type="transmembrane region" description="Helical" evidence="9">
    <location>
        <begin position="349"/>
        <end position="373"/>
    </location>
</feature>
<dbReference type="Pfam" id="PF03094">
    <property type="entry name" value="Mlo"/>
    <property type="match status" value="1"/>
</dbReference>
<evidence type="ECO:0000256" key="3">
    <source>
        <dbReference type="ARBA" id="ARBA00022692"/>
    </source>
</evidence>
<keyword evidence="11" id="KW-1185">Reference proteome</keyword>
<keyword evidence="3 8" id="KW-0812">Transmembrane</keyword>